<dbReference type="Proteomes" id="UP001229421">
    <property type="component" value="Unassembled WGS sequence"/>
</dbReference>
<name>A0AAD8JUX2_TARER</name>
<comment type="caution">
    <text evidence="1">The sequence shown here is derived from an EMBL/GenBank/DDBJ whole genome shotgun (WGS) entry which is preliminary data.</text>
</comment>
<dbReference type="AlphaFoldDB" id="A0AAD8JUX2"/>
<proteinExistence type="predicted"/>
<organism evidence="1 2">
    <name type="scientific">Tagetes erecta</name>
    <name type="common">African marigold</name>
    <dbReference type="NCBI Taxonomy" id="13708"/>
    <lineage>
        <taxon>Eukaryota</taxon>
        <taxon>Viridiplantae</taxon>
        <taxon>Streptophyta</taxon>
        <taxon>Embryophyta</taxon>
        <taxon>Tracheophyta</taxon>
        <taxon>Spermatophyta</taxon>
        <taxon>Magnoliopsida</taxon>
        <taxon>eudicotyledons</taxon>
        <taxon>Gunneridae</taxon>
        <taxon>Pentapetalae</taxon>
        <taxon>asterids</taxon>
        <taxon>campanulids</taxon>
        <taxon>Asterales</taxon>
        <taxon>Asteraceae</taxon>
        <taxon>Asteroideae</taxon>
        <taxon>Heliantheae alliance</taxon>
        <taxon>Tageteae</taxon>
        <taxon>Tagetes</taxon>
    </lineage>
</organism>
<reference evidence="1" key="1">
    <citation type="journal article" date="2023" name="bioRxiv">
        <title>Improved chromosome-level genome assembly for marigold (Tagetes erecta).</title>
        <authorList>
            <person name="Jiang F."/>
            <person name="Yuan L."/>
            <person name="Wang S."/>
            <person name="Wang H."/>
            <person name="Xu D."/>
            <person name="Wang A."/>
            <person name="Fan W."/>
        </authorList>
    </citation>
    <scope>NUCLEOTIDE SEQUENCE</scope>
    <source>
        <strain evidence="1">WSJ</strain>
        <tissue evidence="1">Leaf</tissue>
    </source>
</reference>
<dbReference type="EMBL" id="JAUHHV010000010">
    <property type="protein sequence ID" value="KAK1409919.1"/>
    <property type="molecule type" value="Genomic_DNA"/>
</dbReference>
<accession>A0AAD8JUX2</accession>
<protein>
    <submittedName>
        <fullName evidence="1">Uncharacterized protein</fullName>
    </submittedName>
</protein>
<evidence type="ECO:0000313" key="1">
    <source>
        <dbReference type="EMBL" id="KAK1409919.1"/>
    </source>
</evidence>
<gene>
    <name evidence="1" type="ORF">QVD17_36449</name>
</gene>
<evidence type="ECO:0000313" key="2">
    <source>
        <dbReference type="Proteomes" id="UP001229421"/>
    </source>
</evidence>
<sequence length="88" mass="9959">MVAVSKEAIYMALAMFGGGDNDSDGDDMMIKKHNTIYPKAGSRQRAPVPYNTLFFDFRANQTKLKTYQSLSLSLSQNLFFFLTTQKHV</sequence>
<keyword evidence="2" id="KW-1185">Reference proteome</keyword>